<feature type="region of interest" description="Disordered" evidence="1">
    <location>
        <begin position="808"/>
        <end position="845"/>
    </location>
</feature>
<dbReference type="GO" id="GO:0005846">
    <property type="term" value="C:nuclear cap binding complex"/>
    <property type="evidence" value="ECO:0007669"/>
    <property type="project" value="InterPro"/>
</dbReference>
<keyword evidence="5" id="KW-1185">Reference proteome</keyword>
<dbReference type="EMBL" id="JAAQHG020000002">
    <property type="protein sequence ID" value="KAL1590531.1"/>
    <property type="molecule type" value="Genomic_DNA"/>
</dbReference>
<evidence type="ECO:0000259" key="3">
    <source>
        <dbReference type="Pfam" id="PF09090"/>
    </source>
</evidence>
<feature type="domain" description="MIF4G-like type 1" evidence="2">
    <location>
        <begin position="347"/>
        <end position="536"/>
    </location>
</feature>
<dbReference type="RefSeq" id="XP_069233636.1">
    <property type="nucleotide sequence ID" value="XM_069369196.1"/>
</dbReference>
<dbReference type="GO" id="GO:0005634">
    <property type="term" value="C:nucleus"/>
    <property type="evidence" value="ECO:0007669"/>
    <property type="project" value="TreeGrafter"/>
</dbReference>
<feature type="region of interest" description="Disordered" evidence="1">
    <location>
        <begin position="1"/>
        <end position="54"/>
    </location>
</feature>
<evidence type="ECO:0000259" key="2">
    <source>
        <dbReference type="Pfam" id="PF09088"/>
    </source>
</evidence>
<feature type="domain" description="MIF4G-like type 2" evidence="3">
    <location>
        <begin position="554"/>
        <end position="804"/>
    </location>
</feature>
<dbReference type="Proteomes" id="UP000803884">
    <property type="component" value="Unassembled WGS sequence"/>
</dbReference>
<dbReference type="GO" id="GO:0006406">
    <property type="term" value="P:mRNA export from nucleus"/>
    <property type="evidence" value="ECO:0007669"/>
    <property type="project" value="InterPro"/>
</dbReference>
<dbReference type="FunFam" id="1.25.40.180:FF:000045">
    <property type="entry name" value="snRNA cap binding complex subunit (Gcr3), putative"/>
    <property type="match status" value="1"/>
</dbReference>
<sequence>MADYDRRDNRGADRYRGSGGGGKRKRYREDDDYERDYRNQRHRPEAPPGTRIKRGLLDIAEDANGRPPRDIKEQAVHIAKLAAEHWDDEYVRETFGTVAMKLIVEQPLKIPFVAGTVLYANDEKPDVAQDILGRVAPMCQEALDKGDWRGFKLLLRFLACLSPLYKEDGIVPILDELFNRAVDLQTASPEDVVGIELVKIILLTVPYLLASGEHVSLQQRASEILEKTEIVASAPHVLEALVDPYPSREGEEKPMAFGSLIGLLQRQLQGEAASGWKLACIPRVYEPRSKSNGAADGEANGDAEQSVASQHAFPAITVPSPINPGPKPLFPDVFFSLYADQEIESVPPTANIAASLVRDGLVDTINILDFNRNAAAKILTEMDNYWTPGAFARRETAFDKLRDFSADVSKWKPEDVSVDAIFSQIFRLPTSEHRLVYYHSVITELCKISPAAVAPSLGRAIRFLFRSLESMDMELSYRFMDWFAHHLSNFEFRWKWGEWIPEIDLPEIHPKKAFINGVLDKEIRLSFAKRIRETLPGPFHQLIPVSKEKDMPDFKYADDKTPFAPEGREVLSLLKKKAPEEDVQKILDQVQEQAAAHGFDDPLVPSTDIYMTAILSVGSKSLSHVLSTIDRCKERLLAVGDQSQLARRQIIGSVVDFWVDHPGNAVNIVDKLLNYLIITPMSVIEWALQDRLDRGRALASAQCYELISMTMQKVTERLGQIVETRNNTAVSFDQRQQINEVLPRERQSVRDMYAAIEDAVAAVAGGTQDEMVERFDDGSPERDLITLWGERWARVWRRKAAVEEAVVSDAAIGPLEEPEPEPEPVAPAADGGAADQGMDTVDDVE</sequence>
<dbReference type="SUPFAM" id="SSF48371">
    <property type="entry name" value="ARM repeat"/>
    <property type="match status" value="3"/>
</dbReference>
<dbReference type="GO" id="GO:0003729">
    <property type="term" value="F:mRNA binding"/>
    <property type="evidence" value="ECO:0007669"/>
    <property type="project" value="TreeGrafter"/>
</dbReference>
<dbReference type="InterPro" id="IPR016024">
    <property type="entry name" value="ARM-type_fold"/>
</dbReference>
<dbReference type="InterPro" id="IPR015174">
    <property type="entry name" value="MIF4G-like_typ-2"/>
</dbReference>
<dbReference type="FunFam" id="1.25.40.180:FF:000035">
    <property type="entry name" value="snRNA cap binding complex subunit (Gcr3)"/>
    <property type="match status" value="1"/>
</dbReference>
<reference evidence="4 5" key="1">
    <citation type="journal article" date="2020" name="Microbiol. Resour. Announc.">
        <title>Draft Genome Sequence of a Cladosporium Species Isolated from the Mesophotic Ascidian Didemnum maculosum.</title>
        <authorList>
            <person name="Gioti A."/>
            <person name="Siaperas R."/>
            <person name="Nikolaivits E."/>
            <person name="Le Goff G."/>
            <person name="Ouazzani J."/>
            <person name="Kotoulas G."/>
            <person name="Topakas E."/>
        </authorList>
    </citation>
    <scope>NUCLEOTIDE SEQUENCE [LARGE SCALE GENOMIC DNA]</scope>
    <source>
        <strain evidence="4 5">TM138-S3</strain>
    </source>
</reference>
<feature type="compositionally biased region" description="Basic and acidic residues" evidence="1">
    <location>
        <begin position="35"/>
        <end position="45"/>
    </location>
</feature>
<evidence type="ECO:0000313" key="4">
    <source>
        <dbReference type="EMBL" id="KAL1590531.1"/>
    </source>
</evidence>
<dbReference type="InterPro" id="IPR027159">
    <property type="entry name" value="CBP80"/>
</dbReference>
<dbReference type="GeneID" id="96002034"/>
<evidence type="ECO:0008006" key="6">
    <source>
        <dbReference type="Google" id="ProtNLM"/>
    </source>
</evidence>
<protein>
    <recommendedName>
        <fullName evidence="6">Cap binding protein</fullName>
    </recommendedName>
</protein>
<comment type="caution">
    <text evidence="4">The sequence shown here is derived from an EMBL/GenBank/DDBJ whole genome shotgun (WGS) entry which is preliminary data.</text>
</comment>
<feature type="compositionally biased region" description="Basic and acidic residues" evidence="1">
    <location>
        <begin position="1"/>
        <end position="16"/>
    </location>
</feature>
<organism evidence="4 5">
    <name type="scientific">Cladosporium halotolerans</name>
    <dbReference type="NCBI Taxonomy" id="1052096"/>
    <lineage>
        <taxon>Eukaryota</taxon>
        <taxon>Fungi</taxon>
        <taxon>Dikarya</taxon>
        <taxon>Ascomycota</taxon>
        <taxon>Pezizomycotina</taxon>
        <taxon>Dothideomycetes</taxon>
        <taxon>Dothideomycetidae</taxon>
        <taxon>Cladosporiales</taxon>
        <taxon>Cladosporiaceae</taxon>
        <taxon>Cladosporium</taxon>
    </lineage>
</organism>
<dbReference type="Gene3D" id="1.25.40.180">
    <property type="match status" value="3"/>
</dbReference>
<dbReference type="PANTHER" id="PTHR12412">
    <property type="entry name" value="CAP BINDING PROTEIN"/>
    <property type="match status" value="1"/>
</dbReference>
<evidence type="ECO:0000313" key="5">
    <source>
        <dbReference type="Proteomes" id="UP000803884"/>
    </source>
</evidence>
<dbReference type="GO" id="GO:0000184">
    <property type="term" value="P:nuclear-transcribed mRNA catabolic process, nonsense-mediated decay"/>
    <property type="evidence" value="ECO:0007669"/>
    <property type="project" value="TreeGrafter"/>
</dbReference>
<dbReference type="Pfam" id="PF09088">
    <property type="entry name" value="MIF4G_like"/>
    <property type="match status" value="1"/>
</dbReference>
<proteinExistence type="predicted"/>
<dbReference type="GO" id="GO:0000339">
    <property type="term" value="F:RNA cap binding"/>
    <property type="evidence" value="ECO:0007669"/>
    <property type="project" value="InterPro"/>
</dbReference>
<evidence type="ECO:0000256" key="1">
    <source>
        <dbReference type="SAM" id="MobiDB-lite"/>
    </source>
</evidence>
<gene>
    <name evidence="4" type="ORF">WHR41_00590</name>
</gene>
<accession>A0AB34L3A8</accession>
<name>A0AB34L3A8_9PEZI</name>
<dbReference type="AlphaFoldDB" id="A0AB34L3A8"/>
<dbReference type="InterPro" id="IPR015172">
    <property type="entry name" value="MIF4G-like_typ-1"/>
</dbReference>
<dbReference type="PANTHER" id="PTHR12412:SF2">
    <property type="entry name" value="NUCLEAR CAP-BINDING PROTEIN SUBUNIT 1"/>
    <property type="match status" value="1"/>
</dbReference>
<dbReference type="Pfam" id="PF09090">
    <property type="entry name" value="MIF4G_like_2"/>
    <property type="match status" value="1"/>
</dbReference>